<keyword evidence="7" id="KW-0256">Endoplasmic reticulum</keyword>
<dbReference type="EC" id="2.4.1.141" evidence="3"/>
<dbReference type="InterPro" id="IPR007235">
    <property type="entry name" value="Glyco_trans_28_C"/>
</dbReference>
<comment type="caution">
    <text evidence="9">The sequence shown here is derived from an EMBL/GenBank/DDBJ whole genome shotgun (WGS) entry which is preliminary data.</text>
</comment>
<evidence type="ECO:0000256" key="4">
    <source>
        <dbReference type="ARBA" id="ARBA00017468"/>
    </source>
</evidence>
<dbReference type="PANTHER" id="PTHR12867:SF6">
    <property type="entry name" value="N-ACETYLGLUCOSAMINYLDIPHOSPHODOLICHOL N-ACETYLGLUCOSAMINYLTRANSFERASE"/>
    <property type="match status" value="1"/>
</dbReference>
<evidence type="ECO:0000256" key="6">
    <source>
        <dbReference type="ARBA" id="ARBA00022679"/>
    </source>
</evidence>
<dbReference type="Proteomes" id="UP000789595">
    <property type="component" value="Unassembled WGS sequence"/>
</dbReference>
<sequence>SISAAVRQRFEPQNACKAAGLEATICRAARCSSAASQHTLATGRRHFTPSTRQQHTTMPRRVFVTVGTTSFDALIAATTTPEFANALEKLAFDELRLQVGRGAAPTDTDRVSWFRFAPTITEEMRAADVVISHAGAGSILEALELGKRLVVCVNEKLMDNHQAELATALEARGHVVVSTVDDVADALQRVVATRPAPYERGDAAPFRALVEDEMRTRRQCLIC</sequence>
<accession>A0A8J2WRX0</accession>
<evidence type="ECO:0000313" key="9">
    <source>
        <dbReference type="EMBL" id="CAH0378314.1"/>
    </source>
</evidence>
<keyword evidence="6" id="KW-0808">Transferase</keyword>
<dbReference type="AlphaFoldDB" id="A0A8J2WRX0"/>
<name>A0A8J2WRX0_9STRA</name>
<dbReference type="SUPFAM" id="SSF53756">
    <property type="entry name" value="UDP-Glycosyltransferase/glycogen phosphorylase"/>
    <property type="match status" value="1"/>
</dbReference>
<comment type="subcellular location">
    <subcellularLocation>
        <location evidence="1">Endoplasmic reticulum</location>
    </subcellularLocation>
</comment>
<evidence type="ECO:0000256" key="7">
    <source>
        <dbReference type="ARBA" id="ARBA00022824"/>
    </source>
</evidence>
<dbReference type="Gene3D" id="3.40.50.2000">
    <property type="entry name" value="Glycogen Phosphorylase B"/>
    <property type="match status" value="1"/>
</dbReference>
<dbReference type="PANTHER" id="PTHR12867">
    <property type="entry name" value="GLYCOSYL TRANSFERASE-RELATED"/>
    <property type="match status" value="1"/>
</dbReference>
<evidence type="ECO:0000256" key="3">
    <source>
        <dbReference type="ARBA" id="ARBA00012614"/>
    </source>
</evidence>
<dbReference type="InterPro" id="IPR039042">
    <property type="entry name" value="Alg13-like"/>
</dbReference>
<dbReference type="OrthoDB" id="20273at2759"/>
<dbReference type="GO" id="GO:0004577">
    <property type="term" value="F:N-acetylglucosaminyldiphosphodolichol N-acetylglucosaminyltransferase activity"/>
    <property type="evidence" value="ECO:0007669"/>
    <property type="project" value="UniProtKB-EC"/>
</dbReference>
<evidence type="ECO:0000313" key="10">
    <source>
        <dbReference type="Proteomes" id="UP000789595"/>
    </source>
</evidence>
<evidence type="ECO:0000259" key="8">
    <source>
        <dbReference type="Pfam" id="PF04101"/>
    </source>
</evidence>
<organism evidence="9 10">
    <name type="scientific">Pelagomonas calceolata</name>
    <dbReference type="NCBI Taxonomy" id="35677"/>
    <lineage>
        <taxon>Eukaryota</taxon>
        <taxon>Sar</taxon>
        <taxon>Stramenopiles</taxon>
        <taxon>Ochrophyta</taxon>
        <taxon>Pelagophyceae</taxon>
        <taxon>Pelagomonadales</taxon>
        <taxon>Pelagomonadaceae</taxon>
        <taxon>Pelagomonas</taxon>
    </lineage>
</organism>
<feature type="non-terminal residue" evidence="9">
    <location>
        <position position="1"/>
    </location>
</feature>
<evidence type="ECO:0000256" key="5">
    <source>
        <dbReference type="ARBA" id="ARBA00022676"/>
    </source>
</evidence>
<dbReference type="Pfam" id="PF04101">
    <property type="entry name" value="Glyco_tran_28_C"/>
    <property type="match status" value="1"/>
</dbReference>
<dbReference type="GO" id="GO:0006488">
    <property type="term" value="P:dolichol-linked oligosaccharide biosynthetic process"/>
    <property type="evidence" value="ECO:0007669"/>
    <property type="project" value="InterPro"/>
</dbReference>
<reference evidence="9" key="1">
    <citation type="submission" date="2021-11" db="EMBL/GenBank/DDBJ databases">
        <authorList>
            <consortium name="Genoscope - CEA"/>
            <person name="William W."/>
        </authorList>
    </citation>
    <scope>NUCLEOTIDE SEQUENCE</scope>
</reference>
<gene>
    <name evidence="9" type="ORF">PECAL_5P28250</name>
</gene>
<dbReference type="EMBL" id="CAKKNE010000005">
    <property type="protein sequence ID" value="CAH0378314.1"/>
    <property type="molecule type" value="Genomic_DNA"/>
</dbReference>
<feature type="domain" description="Glycosyl transferase family 28 C-terminal" evidence="8">
    <location>
        <begin position="62"/>
        <end position="204"/>
    </location>
</feature>
<evidence type="ECO:0000256" key="1">
    <source>
        <dbReference type="ARBA" id="ARBA00004240"/>
    </source>
</evidence>
<dbReference type="GO" id="GO:0005783">
    <property type="term" value="C:endoplasmic reticulum"/>
    <property type="evidence" value="ECO:0007669"/>
    <property type="project" value="UniProtKB-SubCell"/>
</dbReference>
<proteinExistence type="inferred from homology"/>
<keyword evidence="5" id="KW-0328">Glycosyltransferase</keyword>
<evidence type="ECO:0000256" key="2">
    <source>
        <dbReference type="ARBA" id="ARBA00006962"/>
    </source>
</evidence>
<comment type="similarity">
    <text evidence="2">Belongs to the glycosyltransferase 28 family.</text>
</comment>
<protein>
    <recommendedName>
        <fullName evidence="4">UDP-N-acetylglucosamine transferase subunit ALG13</fullName>
        <ecNumber evidence="3">2.4.1.141</ecNumber>
    </recommendedName>
</protein>
<keyword evidence="10" id="KW-1185">Reference proteome</keyword>